<dbReference type="GO" id="GO:0006281">
    <property type="term" value="P:DNA repair"/>
    <property type="evidence" value="ECO:0007669"/>
    <property type="project" value="TreeGrafter"/>
</dbReference>
<dbReference type="SFLD" id="SFLDS00003">
    <property type="entry name" value="Haloacid_Dehalogenase"/>
    <property type="match status" value="1"/>
</dbReference>
<keyword evidence="4" id="KW-0119">Carbohydrate metabolism</keyword>
<keyword evidence="1" id="KW-0479">Metal-binding</keyword>
<dbReference type="InterPro" id="IPR050155">
    <property type="entry name" value="HAD-like_hydrolase_sf"/>
</dbReference>
<evidence type="ECO:0000256" key="1">
    <source>
        <dbReference type="ARBA" id="ARBA00022723"/>
    </source>
</evidence>
<dbReference type="NCBIfam" id="TIGR01549">
    <property type="entry name" value="HAD-SF-IA-v1"/>
    <property type="match status" value="1"/>
</dbReference>
<protein>
    <submittedName>
        <fullName evidence="5">HAD family hydrolase</fullName>
    </submittedName>
</protein>
<dbReference type="Gene3D" id="1.10.150.240">
    <property type="entry name" value="Putative phosphatase, domain 2"/>
    <property type="match status" value="1"/>
</dbReference>
<keyword evidence="2 5" id="KW-0378">Hydrolase</keyword>
<dbReference type="EMBL" id="SACR01000003">
    <property type="protein sequence ID" value="RVU46573.1"/>
    <property type="molecule type" value="Genomic_DNA"/>
</dbReference>
<organism evidence="5 6">
    <name type="scientific">Rubrivivax rivuli</name>
    <dbReference type="NCBI Taxonomy" id="1862385"/>
    <lineage>
        <taxon>Bacteria</taxon>
        <taxon>Pseudomonadati</taxon>
        <taxon>Pseudomonadota</taxon>
        <taxon>Betaproteobacteria</taxon>
        <taxon>Burkholderiales</taxon>
        <taxon>Sphaerotilaceae</taxon>
        <taxon>Rubrivivax</taxon>
    </lineage>
</organism>
<evidence type="ECO:0000256" key="3">
    <source>
        <dbReference type="ARBA" id="ARBA00022842"/>
    </source>
</evidence>
<keyword evidence="3" id="KW-0460">Magnesium</keyword>
<reference evidence="5 6" key="1">
    <citation type="submission" date="2019-01" db="EMBL/GenBank/DDBJ databases">
        <authorList>
            <person name="Chen W.-M."/>
        </authorList>
    </citation>
    <scope>NUCLEOTIDE SEQUENCE [LARGE SCALE GENOMIC DNA]</scope>
    <source>
        <strain evidence="5 6">KYPY4</strain>
    </source>
</reference>
<dbReference type="NCBIfam" id="TIGR01509">
    <property type="entry name" value="HAD-SF-IA-v3"/>
    <property type="match status" value="1"/>
</dbReference>
<dbReference type="InterPro" id="IPR023214">
    <property type="entry name" value="HAD_sf"/>
</dbReference>
<dbReference type="GO" id="GO:0046872">
    <property type="term" value="F:metal ion binding"/>
    <property type="evidence" value="ECO:0007669"/>
    <property type="project" value="UniProtKB-KW"/>
</dbReference>
<dbReference type="RefSeq" id="WP_128228931.1">
    <property type="nucleotide sequence ID" value="NZ_SACR01000003.1"/>
</dbReference>
<sequence>MPAHLQAVLFDLDGTLVDSAPDLAGTANDMLSMRGRPALPYEALRCHAGSGARGMLGAAFGMTPNAPGYGELRDEFHTLYAARLLRQTRCFEATQRMLGALDERRIVWGIVTNKALRFAEPLVQALGLARSAALVAGDSTPHTKPHPAPLLEAAKRLAVPPAACVYVGDDERDVIAGSAAGMRTLAAAWGYLGAGHDPHTWGADAVLPDADALLQWLELA</sequence>
<dbReference type="InterPro" id="IPR036412">
    <property type="entry name" value="HAD-like_sf"/>
</dbReference>
<comment type="caution">
    <text evidence="5">The sequence shown here is derived from an EMBL/GenBank/DDBJ whole genome shotgun (WGS) entry which is preliminary data.</text>
</comment>
<dbReference type="PANTHER" id="PTHR43434">
    <property type="entry name" value="PHOSPHOGLYCOLATE PHOSPHATASE"/>
    <property type="match status" value="1"/>
</dbReference>
<dbReference type="Gene3D" id="3.40.50.1000">
    <property type="entry name" value="HAD superfamily/HAD-like"/>
    <property type="match status" value="1"/>
</dbReference>
<evidence type="ECO:0000256" key="4">
    <source>
        <dbReference type="ARBA" id="ARBA00023277"/>
    </source>
</evidence>
<dbReference type="GO" id="GO:0008967">
    <property type="term" value="F:phosphoglycolate phosphatase activity"/>
    <property type="evidence" value="ECO:0007669"/>
    <property type="project" value="TreeGrafter"/>
</dbReference>
<evidence type="ECO:0000313" key="6">
    <source>
        <dbReference type="Proteomes" id="UP000285575"/>
    </source>
</evidence>
<gene>
    <name evidence="5" type="ORF">EOE66_12250</name>
</gene>
<evidence type="ECO:0000313" key="5">
    <source>
        <dbReference type="EMBL" id="RVU46573.1"/>
    </source>
</evidence>
<dbReference type="InterPro" id="IPR006439">
    <property type="entry name" value="HAD-SF_hydro_IA"/>
</dbReference>
<name>A0A437RII1_9BURK</name>
<dbReference type="SUPFAM" id="SSF56784">
    <property type="entry name" value="HAD-like"/>
    <property type="match status" value="1"/>
</dbReference>
<proteinExistence type="predicted"/>
<dbReference type="SFLD" id="SFLDG01129">
    <property type="entry name" value="C1.5:_HAD__Beta-PGM__Phosphata"/>
    <property type="match status" value="1"/>
</dbReference>
<dbReference type="AlphaFoldDB" id="A0A437RII1"/>
<dbReference type="PANTHER" id="PTHR43434:SF23">
    <property type="entry name" value="PHOSPHOGLYCOLATE PHOSPHATASE"/>
    <property type="match status" value="1"/>
</dbReference>
<dbReference type="Proteomes" id="UP000285575">
    <property type="component" value="Unassembled WGS sequence"/>
</dbReference>
<evidence type="ECO:0000256" key="2">
    <source>
        <dbReference type="ARBA" id="ARBA00022801"/>
    </source>
</evidence>
<accession>A0A437RII1</accession>
<dbReference type="Pfam" id="PF13419">
    <property type="entry name" value="HAD_2"/>
    <property type="match status" value="1"/>
</dbReference>
<dbReference type="GO" id="GO:0005829">
    <property type="term" value="C:cytosol"/>
    <property type="evidence" value="ECO:0007669"/>
    <property type="project" value="TreeGrafter"/>
</dbReference>
<dbReference type="OrthoDB" id="9776368at2"/>
<dbReference type="InterPro" id="IPR023198">
    <property type="entry name" value="PGP-like_dom2"/>
</dbReference>
<dbReference type="InterPro" id="IPR041492">
    <property type="entry name" value="HAD_2"/>
</dbReference>
<keyword evidence="6" id="KW-1185">Reference proteome</keyword>